<proteinExistence type="predicted"/>
<feature type="domain" description="HTH cro/C1-type" evidence="2">
    <location>
        <begin position="31"/>
        <end position="71"/>
    </location>
</feature>
<dbReference type="PANTHER" id="PTHR36924:SF1">
    <property type="entry name" value="ANTITOXIN HIGA-1"/>
    <property type="match status" value="1"/>
</dbReference>
<dbReference type="InterPro" id="IPR010982">
    <property type="entry name" value="Lambda_DNA-bd_dom_sf"/>
</dbReference>
<dbReference type="InterPro" id="IPR001387">
    <property type="entry name" value="Cro/C1-type_HTH"/>
</dbReference>
<dbReference type="SMART" id="SM00530">
    <property type="entry name" value="HTH_XRE"/>
    <property type="match status" value="1"/>
</dbReference>
<keyword evidence="1" id="KW-0238">DNA-binding</keyword>
<evidence type="ECO:0000313" key="4">
    <source>
        <dbReference type="Proteomes" id="UP000023464"/>
    </source>
</evidence>
<organism evidence="3 4">
    <name type="scientific">Photorhabdus aegyptia</name>
    <dbReference type="NCBI Taxonomy" id="2805098"/>
    <lineage>
        <taxon>Bacteria</taxon>
        <taxon>Pseudomonadati</taxon>
        <taxon>Pseudomonadota</taxon>
        <taxon>Gammaproteobacteria</taxon>
        <taxon>Enterobacterales</taxon>
        <taxon>Morganellaceae</taxon>
        <taxon>Photorhabdus</taxon>
    </lineage>
</organism>
<evidence type="ECO:0000256" key="1">
    <source>
        <dbReference type="ARBA" id="ARBA00023125"/>
    </source>
</evidence>
<evidence type="ECO:0000313" key="3">
    <source>
        <dbReference type="EMBL" id="EYU16966.1"/>
    </source>
</evidence>
<dbReference type="SUPFAM" id="SSF47413">
    <property type="entry name" value="lambda repressor-like DNA-binding domains"/>
    <property type="match status" value="1"/>
</dbReference>
<dbReference type="RefSeq" id="WP_200868754.1">
    <property type="nucleotide sequence ID" value="NZ_CAWLTM010000111.1"/>
</dbReference>
<dbReference type="CDD" id="cd00093">
    <property type="entry name" value="HTH_XRE"/>
    <property type="match status" value="1"/>
</dbReference>
<dbReference type="Pfam" id="PF01381">
    <property type="entry name" value="HTH_3"/>
    <property type="match status" value="1"/>
</dbReference>
<dbReference type="GO" id="GO:0003677">
    <property type="term" value="F:DNA binding"/>
    <property type="evidence" value="ECO:0007669"/>
    <property type="project" value="UniProtKB-KW"/>
</dbReference>
<accession>A0A022PMY7</accession>
<gene>
    <name evidence="3" type="ORF">BA1DRAFT_00486</name>
</gene>
<dbReference type="EMBL" id="JFGV01000004">
    <property type="protein sequence ID" value="EYU16966.1"/>
    <property type="molecule type" value="Genomic_DNA"/>
</dbReference>
<keyword evidence="4" id="KW-1185">Reference proteome</keyword>
<dbReference type="NCBIfam" id="TIGR02607">
    <property type="entry name" value="antidote_HigA"/>
    <property type="match status" value="1"/>
</dbReference>
<evidence type="ECO:0000259" key="2">
    <source>
        <dbReference type="PROSITE" id="PS50943"/>
    </source>
</evidence>
<dbReference type="PANTHER" id="PTHR36924">
    <property type="entry name" value="ANTITOXIN HIGA-1"/>
    <property type="match status" value="1"/>
</dbReference>
<name>A0A022PMY7_9GAMM</name>
<dbReference type="AlphaFoldDB" id="A0A022PMY7"/>
<protein>
    <submittedName>
        <fullName evidence="3">Addiction module antidote protein, HigA family</fullName>
    </submittedName>
</protein>
<dbReference type="InterPro" id="IPR013430">
    <property type="entry name" value="Toxin_antidote_HigA"/>
</dbReference>
<dbReference type="Proteomes" id="UP000023464">
    <property type="component" value="Unassembled WGS sequence"/>
</dbReference>
<dbReference type="PATRIC" id="fig|1393736.3.peg.488"/>
<comment type="caution">
    <text evidence="3">The sequence shown here is derived from an EMBL/GenBank/DDBJ whole genome shotgun (WGS) entry which is preliminary data.</text>
</comment>
<sequence>MMRNTKRRPATVGEILVSEFLAPLNIEINVLAEAMGVHRNTLSRIVHDKGSLTVPMAIKLAAALGNTAEFWLNIQHAVELWDVRNHAYQAELLNVKQIVEPSVATAMH</sequence>
<dbReference type="PROSITE" id="PS50943">
    <property type="entry name" value="HTH_CROC1"/>
    <property type="match status" value="1"/>
</dbReference>
<reference evidence="3 4" key="1">
    <citation type="submission" date="2014-03" db="EMBL/GenBank/DDBJ databases">
        <title>Draft Genome of Photorhabdus luminescens BA1, an Egyptian Isolate.</title>
        <authorList>
            <person name="Ghazal S."/>
            <person name="Hurst S.G.IV."/>
            <person name="Morris K."/>
            <person name="Thomas K."/>
            <person name="Tisa L.S."/>
        </authorList>
    </citation>
    <scope>NUCLEOTIDE SEQUENCE [LARGE SCALE GENOMIC DNA]</scope>
    <source>
        <strain evidence="3 4">BA1</strain>
    </source>
</reference>
<dbReference type="Gene3D" id="1.10.260.40">
    <property type="entry name" value="lambda repressor-like DNA-binding domains"/>
    <property type="match status" value="1"/>
</dbReference>